<keyword evidence="13" id="KW-1185">Reference proteome</keyword>
<accession>A0A081N5D2</accession>
<evidence type="ECO:0000256" key="5">
    <source>
        <dbReference type="ARBA" id="ARBA00022598"/>
    </source>
</evidence>
<name>A0A081N5D2_9GAMM</name>
<feature type="active site" description="Charge relay system" evidence="10">
    <location>
        <position position="156"/>
    </location>
</feature>
<dbReference type="eggNOG" id="COG0154">
    <property type="taxonomic scope" value="Bacteria"/>
</dbReference>
<dbReference type="GO" id="GO:0030956">
    <property type="term" value="C:glutamyl-tRNA(Gln) amidotransferase complex"/>
    <property type="evidence" value="ECO:0007669"/>
    <property type="project" value="InterPro"/>
</dbReference>
<evidence type="ECO:0000313" key="13">
    <source>
        <dbReference type="Proteomes" id="UP000028006"/>
    </source>
</evidence>
<dbReference type="AlphaFoldDB" id="A0A081N5D2"/>
<dbReference type="PANTHER" id="PTHR11895:SF151">
    <property type="entry name" value="GLUTAMYL-TRNA(GLN) AMIDOTRANSFERASE SUBUNIT A"/>
    <property type="match status" value="1"/>
</dbReference>
<feature type="active site" description="Acyl-ester intermediate" evidence="10">
    <location>
        <position position="180"/>
    </location>
</feature>
<evidence type="ECO:0000256" key="6">
    <source>
        <dbReference type="ARBA" id="ARBA00022741"/>
    </source>
</evidence>
<evidence type="ECO:0000256" key="8">
    <source>
        <dbReference type="ARBA" id="ARBA00022917"/>
    </source>
</evidence>
<comment type="function">
    <text evidence="10">Allows the formation of correctly charged Gln-tRNA(Gln) through the transamidation of misacylated Glu-tRNA(Gln) in organisms which lack glutaminyl-tRNA synthetase. The reaction takes place in the presence of glutamine and ATP through an activated gamma-phospho-Glu-tRNA(Gln).</text>
</comment>
<dbReference type="Proteomes" id="UP000028006">
    <property type="component" value="Unassembled WGS sequence"/>
</dbReference>
<evidence type="ECO:0000256" key="7">
    <source>
        <dbReference type="ARBA" id="ARBA00022840"/>
    </source>
</evidence>
<dbReference type="InterPro" id="IPR023631">
    <property type="entry name" value="Amidase_dom"/>
</dbReference>
<evidence type="ECO:0000259" key="11">
    <source>
        <dbReference type="Pfam" id="PF01425"/>
    </source>
</evidence>
<dbReference type="NCBIfam" id="TIGR00132">
    <property type="entry name" value="gatA"/>
    <property type="match status" value="1"/>
</dbReference>
<evidence type="ECO:0000256" key="1">
    <source>
        <dbReference type="ARBA" id="ARBA00008069"/>
    </source>
</evidence>
<comment type="subunit">
    <text evidence="2 10">Heterotrimer of A, B and C subunits.</text>
</comment>
<protein>
    <recommendedName>
        <fullName evidence="4 10">Glutamyl-tRNA(Gln) amidotransferase subunit A</fullName>
        <shortName evidence="10">Glu-ADT subunit A</shortName>
        <ecNumber evidence="3 10">6.3.5.7</ecNumber>
    </recommendedName>
</protein>
<reference evidence="12 13" key="1">
    <citation type="submission" date="2014-06" db="EMBL/GenBank/DDBJ databases">
        <title>Whole Genome Sequences of Three Symbiotic Endozoicomonas Bacteria.</title>
        <authorList>
            <person name="Neave M.J."/>
            <person name="Apprill A."/>
            <person name="Voolstra C.R."/>
        </authorList>
    </citation>
    <scope>NUCLEOTIDE SEQUENCE [LARGE SCALE GENOMIC DNA]</scope>
    <source>
        <strain evidence="12 13">LMG 24815</strain>
    </source>
</reference>
<evidence type="ECO:0000256" key="10">
    <source>
        <dbReference type="HAMAP-Rule" id="MF_00120"/>
    </source>
</evidence>
<dbReference type="SUPFAM" id="SSF75304">
    <property type="entry name" value="Amidase signature (AS) enzymes"/>
    <property type="match status" value="1"/>
</dbReference>
<dbReference type="GO" id="GO:0050567">
    <property type="term" value="F:glutaminyl-tRNA synthase (glutamine-hydrolyzing) activity"/>
    <property type="evidence" value="ECO:0007669"/>
    <property type="project" value="UniProtKB-UniRule"/>
</dbReference>
<feature type="domain" description="Amidase" evidence="11">
    <location>
        <begin position="27"/>
        <end position="468"/>
    </location>
</feature>
<dbReference type="Gene3D" id="3.90.1300.10">
    <property type="entry name" value="Amidase signature (AS) domain"/>
    <property type="match status" value="1"/>
</dbReference>
<evidence type="ECO:0000256" key="9">
    <source>
        <dbReference type="ARBA" id="ARBA00047407"/>
    </source>
</evidence>
<dbReference type="InterPro" id="IPR000120">
    <property type="entry name" value="Amidase"/>
</dbReference>
<keyword evidence="8 10" id="KW-0648">Protein biosynthesis</keyword>
<evidence type="ECO:0000256" key="4">
    <source>
        <dbReference type="ARBA" id="ARBA00014428"/>
    </source>
</evidence>
<dbReference type="HAMAP" id="MF_00120">
    <property type="entry name" value="GatA"/>
    <property type="match status" value="1"/>
</dbReference>
<comment type="similarity">
    <text evidence="1 10">Belongs to the amidase family. GatA subfamily.</text>
</comment>
<evidence type="ECO:0000256" key="3">
    <source>
        <dbReference type="ARBA" id="ARBA00012739"/>
    </source>
</evidence>
<keyword evidence="5 10" id="KW-0436">Ligase</keyword>
<dbReference type="EMBL" id="JOKG01000003">
    <property type="protein sequence ID" value="KEQ13655.1"/>
    <property type="molecule type" value="Genomic_DNA"/>
</dbReference>
<dbReference type="PROSITE" id="PS00571">
    <property type="entry name" value="AMIDASES"/>
    <property type="match status" value="1"/>
</dbReference>
<feature type="active site" description="Charge relay system" evidence="10">
    <location>
        <position position="81"/>
    </location>
</feature>
<keyword evidence="12" id="KW-0808">Transferase</keyword>
<dbReference type="PANTHER" id="PTHR11895">
    <property type="entry name" value="TRANSAMIDASE"/>
    <property type="match status" value="1"/>
</dbReference>
<evidence type="ECO:0000313" key="12">
    <source>
        <dbReference type="EMBL" id="KEQ13655.1"/>
    </source>
</evidence>
<proteinExistence type="inferred from homology"/>
<comment type="catalytic activity">
    <reaction evidence="9 10">
        <text>L-glutamyl-tRNA(Gln) + L-glutamine + ATP + H2O = L-glutaminyl-tRNA(Gln) + L-glutamate + ADP + phosphate + H(+)</text>
        <dbReference type="Rhea" id="RHEA:17521"/>
        <dbReference type="Rhea" id="RHEA-COMP:9681"/>
        <dbReference type="Rhea" id="RHEA-COMP:9684"/>
        <dbReference type="ChEBI" id="CHEBI:15377"/>
        <dbReference type="ChEBI" id="CHEBI:15378"/>
        <dbReference type="ChEBI" id="CHEBI:29985"/>
        <dbReference type="ChEBI" id="CHEBI:30616"/>
        <dbReference type="ChEBI" id="CHEBI:43474"/>
        <dbReference type="ChEBI" id="CHEBI:58359"/>
        <dbReference type="ChEBI" id="CHEBI:78520"/>
        <dbReference type="ChEBI" id="CHEBI:78521"/>
        <dbReference type="ChEBI" id="CHEBI:456216"/>
        <dbReference type="EC" id="6.3.5.7"/>
    </reaction>
</comment>
<dbReference type="GO" id="GO:0005524">
    <property type="term" value="F:ATP binding"/>
    <property type="evidence" value="ECO:0007669"/>
    <property type="project" value="UniProtKB-KW"/>
</dbReference>
<dbReference type="InterPro" id="IPR004412">
    <property type="entry name" value="GatA"/>
</dbReference>
<sequence length="488" mass="53004">MYEKTLSELSLSEQSQALESGELSSVELTQTYLERIKQLDSDYNSYITVTEELALTQAKEADERRAAGDATALTGIPVAHKDLFCTEGVKTTCGSNILDNFVAPYESTVTRKFKEASAVMLGKTNMDEFAMGSSNENSHYGAVKNPWDTKAIPGGSSGGSAAAVAARLAAGATGTDTGGSIRQPASHCGITGLKPTYGRVSRYGMIAYASSLDQAGPMAQTAEDCALMLNTMAGFDHRDSTCMDREVPDYTATLNDSLEGMTIGLPKEYFSTGLDAAVEQRIRDAVAEYEKLGARVKEVSLPNLELSIPSYYVIAPAEASTNLSRFDGARFGHRCDNPADLMDMYKRSRSEGFGEEVKRRILVGTYALSAGYYDAYYRKAQQIRRMIRDDFMNAFEQCDIIMGPNAPTPAFNIGEKSDDPVAMYLSDIYTLSVNLAGLPGMSVPAGIVEGRPVGLQMIGRHFDESRLLNAAHRFQQATDFHKASPFKA</sequence>
<dbReference type="GO" id="GO:0016740">
    <property type="term" value="F:transferase activity"/>
    <property type="evidence" value="ECO:0007669"/>
    <property type="project" value="UniProtKB-KW"/>
</dbReference>
<keyword evidence="6 10" id="KW-0547">Nucleotide-binding</keyword>
<gene>
    <name evidence="10" type="primary">gatA</name>
    <name evidence="12" type="ORF">GZ77_15220</name>
</gene>
<dbReference type="InterPro" id="IPR020556">
    <property type="entry name" value="Amidase_CS"/>
</dbReference>
<dbReference type="EC" id="6.3.5.7" evidence="3 10"/>
<dbReference type="RefSeq" id="WP_034876710.1">
    <property type="nucleotide sequence ID" value="NZ_JOKG01000003.1"/>
</dbReference>
<evidence type="ECO:0000256" key="2">
    <source>
        <dbReference type="ARBA" id="ARBA00011123"/>
    </source>
</evidence>
<dbReference type="InterPro" id="IPR036928">
    <property type="entry name" value="AS_sf"/>
</dbReference>
<keyword evidence="7 10" id="KW-0067">ATP-binding</keyword>
<comment type="caution">
    <text evidence="12">The sequence shown here is derived from an EMBL/GenBank/DDBJ whole genome shotgun (WGS) entry which is preliminary data.</text>
</comment>
<dbReference type="Pfam" id="PF01425">
    <property type="entry name" value="Amidase"/>
    <property type="match status" value="1"/>
</dbReference>
<organism evidence="12 13">
    <name type="scientific">Endozoicomonas montiporae</name>
    <dbReference type="NCBI Taxonomy" id="1027273"/>
    <lineage>
        <taxon>Bacteria</taxon>
        <taxon>Pseudomonadati</taxon>
        <taxon>Pseudomonadota</taxon>
        <taxon>Gammaproteobacteria</taxon>
        <taxon>Oceanospirillales</taxon>
        <taxon>Endozoicomonadaceae</taxon>
        <taxon>Endozoicomonas</taxon>
    </lineage>
</organism>
<dbReference type="GO" id="GO:0006412">
    <property type="term" value="P:translation"/>
    <property type="evidence" value="ECO:0007669"/>
    <property type="project" value="UniProtKB-UniRule"/>
</dbReference>